<comment type="caution">
    <text evidence="1">The sequence shown here is derived from an EMBL/GenBank/DDBJ whole genome shotgun (WGS) entry which is preliminary data.</text>
</comment>
<dbReference type="Proteomes" id="UP000777438">
    <property type="component" value="Unassembled WGS sequence"/>
</dbReference>
<sequence>MERVHVMDKLIEASMSPPKRFLRVGFTSDTCAGFTQAGAQSTGRWQMDLEARRNEETAPIPQQRPSHSYLPRGPDLTIRIRKLLPDNPTIRPIAGFVRLFYGDRSSTPQVLLPRCLVLFCQNALMISESIIWSDRRPLAQCGWHEQKALSSDIPDAWDFGSRNALTIAAENALKAASDARPALDKPPTNEWVAEDDLRWLPKRASNRP</sequence>
<reference evidence="1 2" key="1">
    <citation type="journal article" date="2021" name="Nat. Commun.">
        <title>Genetic determinants of endophytism in the Arabidopsis root mycobiome.</title>
        <authorList>
            <person name="Mesny F."/>
            <person name="Miyauchi S."/>
            <person name="Thiergart T."/>
            <person name="Pickel B."/>
            <person name="Atanasova L."/>
            <person name="Karlsson M."/>
            <person name="Huettel B."/>
            <person name="Barry K.W."/>
            <person name="Haridas S."/>
            <person name="Chen C."/>
            <person name="Bauer D."/>
            <person name="Andreopoulos W."/>
            <person name="Pangilinan J."/>
            <person name="LaButti K."/>
            <person name="Riley R."/>
            <person name="Lipzen A."/>
            <person name="Clum A."/>
            <person name="Drula E."/>
            <person name="Henrissat B."/>
            <person name="Kohler A."/>
            <person name="Grigoriev I.V."/>
            <person name="Martin F.M."/>
            <person name="Hacquard S."/>
        </authorList>
    </citation>
    <scope>NUCLEOTIDE SEQUENCE [LARGE SCALE GENOMIC DNA]</scope>
    <source>
        <strain evidence="1 2">MPI-CAGE-CH-0241</strain>
    </source>
</reference>
<name>A0A9P8WCZ7_9HYPO</name>
<evidence type="ECO:0000313" key="1">
    <source>
        <dbReference type="EMBL" id="KAH6895623.1"/>
    </source>
</evidence>
<evidence type="ECO:0000313" key="2">
    <source>
        <dbReference type="Proteomes" id="UP000777438"/>
    </source>
</evidence>
<gene>
    <name evidence="1" type="ORF">B0T10DRAFT_455869</name>
</gene>
<accession>A0A9P8WCZ7</accession>
<dbReference type="EMBL" id="JAGPYM010000004">
    <property type="protein sequence ID" value="KAH6895623.1"/>
    <property type="molecule type" value="Genomic_DNA"/>
</dbReference>
<organism evidence="1 2">
    <name type="scientific">Thelonectria olida</name>
    <dbReference type="NCBI Taxonomy" id="1576542"/>
    <lineage>
        <taxon>Eukaryota</taxon>
        <taxon>Fungi</taxon>
        <taxon>Dikarya</taxon>
        <taxon>Ascomycota</taxon>
        <taxon>Pezizomycotina</taxon>
        <taxon>Sordariomycetes</taxon>
        <taxon>Hypocreomycetidae</taxon>
        <taxon>Hypocreales</taxon>
        <taxon>Nectriaceae</taxon>
        <taxon>Thelonectria</taxon>
    </lineage>
</organism>
<keyword evidence="2" id="KW-1185">Reference proteome</keyword>
<proteinExistence type="predicted"/>
<dbReference type="AlphaFoldDB" id="A0A9P8WCZ7"/>
<protein>
    <submittedName>
        <fullName evidence="1">Uncharacterized protein</fullName>
    </submittedName>
</protein>